<dbReference type="GO" id="GO:0000776">
    <property type="term" value="C:kinetochore"/>
    <property type="evidence" value="ECO:0007669"/>
    <property type="project" value="InterPro"/>
</dbReference>
<dbReference type="AlphaFoldDB" id="A0A5B0Q6F8"/>
<keyword evidence="4" id="KW-1185">Reference proteome</keyword>
<dbReference type="InterPro" id="IPR037475">
    <property type="entry name" value="Sos7"/>
</dbReference>
<reference evidence="3 4" key="1">
    <citation type="submission" date="2019-05" db="EMBL/GenBank/DDBJ databases">
        <title>Emergence of the Ug99 lineage of the wheat stem rust pathogen through somatic hybridization.</title>
        <authorList>
            <person name="Li F."/>
            <person name="Upadhyaya N.M."/>
            <person name="Sperschneider J."/>
            <person name="Matny O."/>
            <person name="Nguyen-Phuc H."/>
            <person name="Mago R."/>
            <person name="Raley C."/>
            <person name="Miller M.E."/>
            <person name="Silverstein K.A.T."/>
            <person name="Henningsen E."/>
            <person name="Hirsch C.D."/>
            <person name="Visser B."/>
            <person name="Pretorius Z.A."/>
            <person name="Steffenson B.J."/>
            <person name="Schwessinger B."/>
            <person name="Dodds P.N."/>
            <person name="Figueroa M."/>
        </authorList>
    </citation>
    <scope>NUCLEOTIDE SEQUENCE [LARGE SCALE GENOMIC DNA]</scope>
    <source>
        <strain evidence="3">21-0</strain>
    </source>
</reference>
<protein>
    <recommendedName>
        <fullName evidence="2">Kinetochore protein Sos7 coiled-coil domain-containing protein</fullName>
    </recommendedName>
</protein>
<organism evidence="3 4">
    <name type="scientific">Puccinia graminis f. sp. tritici</name>
    <dbReference type="NCBI Taxonomy" id="56615"/>
    <lineage>
        <taxon>Eukaryota</taxon>
        <taxon>Fungi</taxon>
        <taxon>Dikarya</taxon>
        <taxon>Basidiomycota</taxon>
        <taxon>Pucciniomycotina</taxon>
        <taxon>Pucciniomycetes</taxon>
        <taxon>Pucciniales</taxon>
        <taxon>Pucciniaceae</taxon>
        <taxon>Puccinia</taxon>
    </lineage>
</organism>
<dbReference type="InterPro" id="IPR048781">
    <property type="entry name" value="Sos7_CC"/>
</dbReference>
<evidence type="ECO:0000313" key="4">
    <source>
        <dbReference type="Proteomes" id="UP000324748"/>
    </source>
</evidence>
<comment type="caution">
    <text evidence="3">The sequence shown here is derived from an EMBL/GenBank/DDBJ whole genome shotgun (WGS) entry which is preliminary data.</text>
</comment>
<dbReference type="OrthoDB" id="2500067at2759"/>
<sequence length="381" mass="42908">MAETDRIKELEAITNALDEYQAKKLFSLELRRDLIGQEASFDNSQDIDDDENLPENVHQMEVDGKLLKILDYDLNAYESHLSAVQFNWIEAAAKEKFIASTILEENGLSCSSDEIQRLNETNTEYVSILKNLHASIDRDESKILEIAQELQERYTNSQATYKLNRLLTNDIADLELELNELKMNQKEEDVELMTISEATEAAGDLERQLMEMAARHSENNQEIPRLKAQFAKEVKLVDQLRVERNALEKADGDRRRTLGGRTKSTSLAKLEAARAWLNNTTQTFKASMGILSIDVSGPDPLCPTKLQIKFGLRHPLTGTLVLDFANSPALGTLTISSAYLDQSSQDISSIVEPHVRDDQLVSLIISVQRFLGQLQSSLPEN</sequence>
<evidence type="ECO:0000256" key="1">
    <source>
        <dbReference type="SAM" id="Coils"/>
    </source>
</evidence>
<evidence type="ECO:0000259" key="2">
    <source>
        <dbReference type="Pfam" id="PF20882"/>
    </source>
</evidence>
<proteinExistence type="predicted"/>
<dbReference type="PANTHER" id="PTHR37329:SF1">
    <property type="entry name" value="KINETOCHORE PROTEIN SOS7"/>
    <property type="match status" value="1"/>
</dbReference>
<evidence type="ECO:0000313" key="3">
    <source>
        <dbReference type="EMBL" id="KAA1108669.1"/>
    </source>
</evidence>
<name>A0A5B0Q6F8_PUCGR</name>
<feature type="coiled-coil region" evidence="1">
    <location>
        <begin position="164"/>
        <end position="215"/>
    </location>
</feature>
<dbReference type="GO" id="GO:0034501">
    <property type="term" value="P:protein localization to kinetochore"/>
    <property type="evidence" value="ECO:0007669"/>
    <property type="project" value="InterPro"/>
</dbReference>
<gene>
    <name evidence="3" type="ORF">PGT21_020612</name>
</gene>
<keyword evidence="1" id="KW-0175">Coiled coil</keyword>
<feature type="domain" description="Kinetochore protein Sos7 coiled-coil" evidence="2">
    <location>
        <begin position="81"/>
        <end position="154"/>
    </location>
</feature>
<dbReference type="Pfam" id="PF20882">
    <property type="entry name" value="Sos7"/>
    <property type="match status" value="1"/>
</dbReference>
<dbReference type="Proteomes" id="UP000324748">
    <property type="component" value="Unassembled WGS sequence"/>
</dbReference>
<accession>A0A5B0Q6F8</accession>
<dbReference type="GO" id="GO:0051315">
    <property type="term" value="P:attachment of mitotic spindle microtubules to kinetochore"/>
    <property type="evidence" value="ECO:0007669"/>
    <property type="project" value="TreeGrafter"/>
</dbReference>
<dbReference type="EMBL" id="VSWC01000028">
    <property type="protein sequence ID" value="KAA1108669.1"/>
    <property type="molecule type" value="Genomic_DNA"/>
</dbReference>
<dbReference type="PANTHER" id="PTHR37329">
    <property type="entry name" value="KINETOCHORE PROTEIN SOS7"/>
    <property type="match status" value="1"/>
</dbReference>